<name>A0A383RKL7_PAEAL</name>
<proteinExistence type="predicted"/>
<accession>A0A383RKL7</accession>
<dbReference type="AlphaFoldDB" id="A0A383RKL7"/>
<evidence type="ECO:0000313" key="2">
    <source>
        <dbReference type="Proteomes" id="UP000304148"/>
    </source>
</evidence>
<gene>
    <name evidence="1" type="ORF">PBLR_15995</name>
</gene>
<reference evidence="2" key="1">
    <citation type="submission" date="2018-08" db="EMBL/GenBank/DDBJ databases">
        <authorList>
            <person name="Chevrot R."/>
        </authorList>
    </citation>
    <scope>NUCLEOTIDE SEQUENCE [LARGE SCALE GENOMIC DNA]</scope>
</reference>
<evidence type="ECO:0000313" key="1">
    <source>
        <dbReference type="EMBL" id="SYX87565.1"/>
    </source>
</evidence>
<dbReference type="EMBL" id="LS992241">
    <property type="protein sequence ID" value="SYX87565.1"/>
    <property type="molecule type" value="Genomic_DNA"/>
</dbReference>
<organism evidence="1 2">
    <name type="scientific">Paenibacillus alvei</name>
    <name type="common">Bacillus alvei</name>
    <dbReference type="NCBI Taxonomy" id="44250"/>
    <lineage>
        <taxon>Bacteria</taxon>
        <taxon>Bacillati</taxon>
        <taxon>Bacillota</taxon>
        <taxon>Bacilli</taxon>
        <taxon>Bacillales</taxon>
        <taxon>Paenibacillaceae</taxon>
        <taxon>Paenibacillus</taxon>
    </lineage>
</organism>
<protein>
    <submittedName>
        <fullName evidence="1">Uncharacterized protein</fullName>
    </submittedName>
</protein>
<dbReference type="Proteomes" id="UP000304148">
    <property type="component" value="Chromosome"/>
</dbReference>
<sequence length="49" mass="5718">MDDYKLYLRALKFAFQQQAATEKREGFYSDENDFTNAKTPDRLVQGLAL</sequence>